<evidence type="ECO:0000259" key="1">
    <source>
        <dbReference type="Pfam" id="PF21739"/>
    </source>
</evidence>
<dbReference type="Proteomes" id="UP001296776">
    <property type="component" value="Unassembled WGS sequence"/>
</dbReference>
<dbReference type="EMBL" id="NRSJ01000021">
    <property type="protein sequence ID" value="MBK1705317.1"/>
    <property type="molecule type" value="Genomic_DNA"/>
</dbReference>
<dbReference type="InterPro" id="IPR054640">
    <property type="entry name" value="Sfum_1244-like"/>
</dbReference>
<dbReference type="RefSeq" id="WP_200346531.1">
    <property type="nucleotide sequence ID" value="NZ_NRSJ01000021.1"/>
</dbReference>
<dbReference type="InterPro" id="IPR049200">
    <property type="entry name" value="DUF6866_C"/>
</dbReference>
<feature type="domain" description="DUF6866" evidence="1">
    <location>
        <begin position="9"/>
        <end position="160"/>
    </location>
</feature>
<evidence type="ECO:0000313" key="3">
    <source>
        <dbReference type="EMBL" id="MBK1705317.1"/>
    </source>
</evidence>
<dbReference type="Pfam" id="PF21739">
    <property type="entry name" value="DUF6866_N"/>
    <property type="match status" value="1"/>
</dbReference>
<reference evidence="3" key="2">
    <citation type="journal article" date="2020" name="Microorganisms">
        <title>Osmotic Adaptation and Compatible Solute Biosynthesis of Phototrophic Bacteria as Revealed from Genome Analyses.</title>
        <authorList>
            <person name="Imhoff J.F."/>
            <person name="Rahn T."/>
            <person name="Kunzel S."/>
            <person name="Keller A."/>
            <person name="Neulinger S.C."/>
        </authorList>
    </citation>
    <scope>NUCLEOTIDE SEQUENCE</scope>
    <source>
        <strain evidence="3">DSM 11080</strain>
    </source>
</reference>
<keyword evidence="4" id="KW-1185">Reference proteome</keyword>
<dbReference type="AlphaFoldDB" id="A0AAJ0U4Z4"/>
<organism evidence="3 4">
    <name type="scientific">Halochromatium glycolicum</name>
    <dbReference type="NCBI Taxonomy" id="85075"/>
    <lineage>
        <taxon>Bacteria</taxon>
        <taxon>Pseudomonadati</taxon>
        <taxon>Pseudomonadota</taxon>
        <taxon>Gammaproteobacteria</taxon>
        <taxon>Chromatiales</taxon>
        <taxon>Chromatiaceae</taxon>
        <taxon>Halochromatium</taxon>
    </lineage>
</organism>
<proteinExistence type="predicted"/>
<dbReference type="Pfam" id="PF21740">
    <property type="entry name" value="DUF6866_C"/>
    <property type="match status" value="1"/>
</dbReference>
<protein>
    <submittedName>
        <fullName evidence="3">Uncharacterized protein</fullName>
    </submittedName>
</protein>
<evidence type="ECO:0000313" key="4">
    <source>
        <dbReference type="Proteomes" id="UP001296776"/>
    </source>
</evidence>
<accession>A0AAJ0U4Z4</accession>
<dbReference type="NCBIfam" id="NF045620">
    <property type="entry name" value="Sfum_1244_fam"/>
    <property type="match status" value="1"/>
</dbReference>
<reference evidence="3" key="1">
    <citation type="submission" date="2017-08" db="EMBL/GenBank/DDBJ databases">
        <authorList>
            <person name="Imhoff J.F."/>
            <person name="Rahn T."/>
            <person name="Kuenzel S."/>
            <person name="Neulinger S.C."/>
        </authorList>
    </citation>
    <scope>NUCLEOTIDE SEQUENCE</scope>
    <source>
        <strain evidence="3">DSM 11080</strain>
    </source>
</reference>
<name>A0AAJ0U4Z4_9GAMM</name>
<evidence type="ECO:0000259" key="2">
    <source>
        <dbReference type="Pfam" id="PF21740"/>
    </source>
</evidence>
<sequence length="353" mass="39874">MKSHQVKALTETVQRNCHISDARHGGDYSLCVYLMKMREYYRWEKRLPFDAVLEKDSVGNWLAEREELWESLAEADLSPLEIEGERFDPFDADAINARLAPEGLVYSSGLGNQAKPHFFLGALERRAVNGDCAVYISAGEYARDLTAPPAMSLGSTIFLRRESLRRMLWEKLESWRWSRPDNALGRAFACYDFDADFASALDAMADREIDNALLHEQGEHQAGVALGDADWSEMLLDLAQTPAELMARAVRDHLADCLVTLPRLLERADLAAQPAALHFYLGNLTNMRKSIFPALADAYEAWRANGDPRDLWQVAERGRDHWRELGEAMLALHRQHGANAVGPIRDLVSDRHL</sequence>
<dbReference type="InterPro" id="IPR049199">
    <property type="entry name" value="DUF6866_N"/>
</dbReference>
<gene>
    <name evidence="3" type="ORF">CKO40_12365</name>
</gene>
<comment type="caution">
    <text evidence="3">The sequence shown here is derived from an EMBL/GenBank/DDBJ whole genome shotgun (WGS) entry which is preliminary data.</text>
</comment>
<feature type="domain" description="DUF6866" evidence="2">
    <location>
        <begin position="165"/>
        <end position="349"/>
    </location>
</feature>